<dbReference type="SUPFAM" id="SSF52540">
    <property type="entry name" value="P-loop containing nucleoside triphosphate hydrolases"/>
    <property type="match status" value="1"/>
</dbReference>
<dbReference type="Pfam" id="PF04556">
    <property type="entry name" value="DpnII"/>
    <property type="match status" value="1"/>
</dbReference>
<dbReference type="InterPro" id="IPR007637">
    <property type="entry name" value="Restrct_endonuc_II_DpnII-like"/>
</dbReference>
<dbReference type="RefSeq" id="WP_184170409.1">
    <property type="nucleotide sequence ID" value="NZ_JACHLN010000004.1"/>
</dbReference>
<dbReference type="Proteomes" id="UP000575241">
    <property type="component" value="Unassembled WGS sequence"/>
</dbReference>
<feature type="domain" description="Restriction endonuclease type II DpnII-like" evidence="1">
    <location>
        <begin position="7"/>
        <end position="269"/>
    </location>
</feature>
<reference evidence="3 4" key="1">
    <citation type="submission" date="2020-08" db="EMBL/GenBank/DDBJ databases">
        <title>Functional genomics of gut bacteria from endangered species of beetles.</title>
        <authorList>
            <person name="Carlos-Shanley C."/>
        </authorList>
    </citation>
    <scope>NUCLEOTIDE SEQUENCE [LARGE SCALE GENOMIC DNA]</scope>
    <source>
        <strain evidence="3 4">S00224</strain>
    </source>
</reference>
<organism evidence="3 4">
    <name type="scientific">Sphingomonas kyeonggiensis</name>
    <dbReference type="NCBI Taxonomy" id="1268553"/>
    <lineage>
        <taxon>Bacteria</taxon>
        <taxon>Pseudomonadati</taxon>
        <taxon>Pseudomonadota</taxon>
        <taxon>Alphaproteobacteria</taxon>
        <taxon>Sphingomonadales</taxon>
        <taxon>Sphingomonadaceae</taxon>
        <taxon>Sphingomonas</taxon>
    </lineage>
</organism>
<dbReference type="PANTHER" id="PTHR34301">
    <property type="entry name" value="DNA-BINDING PROTEIN-RELATED"/>
    <property type="match status" value="1"/>
</dbReference>
<evidence type="ECO:0000259" key="2">
    <source>
        <dbReference type="Pfam" id="PF13401"/>
    </source>
</evidence>
<proteinExistence type="predicted"/>
<keyword evidence="4" id="KW-1185">Reference proteome</keyword>
<evidence type="ECO:0008006" key="5">
    <source>
        <dbReference type="Google" id="ProtNLM"/>
    </source>
</evidence>
<feature type="domain" description="ORC1/DEAH AAA+ ATPase" evidence="2">
    <location>
        <begin position="526"/>
        <end position="659"/>
    </location>
</feature>
<dbReference type="EMBL" id="JACHLN010000004">
    <property type="protein sequence ID" value="MBB4841184.1"/>
    <property type="molecule type" value="Genomic_DNA"/>
</dbReference>
<dbReference type="GO" id="GO:0016887">
    <property type="term" value="F:ATP hydrolysis activity"/>
    <property type="evidence" value="ECO:0007669"/>
    <property type="project" value="InterPro"/>
</dbReference>
<dbReference type="Pfam" id="PF13401">
    <property type="entry name" value="AAA_22"/>
    <property type="match status" value="1"/>
</dbReference>
<sequence>MDSQDRIEQFTATLSGNLLAADDFIDWDAVSQNLRLRAKEARELQEIVDSGPLTRERLFSGLSQHPRCYTIMLDLLAFSSSGTQVEKWGLPSEVEPSRLDWLVGQLLYIGIDKMLAPGTNVGASLQVAEVYKDANRRRFRGGKKLDERVRLLVRNAVSQANEHLEEKLSFDGSGLSDAGLRRALSYVISVGKRPLLGFATVFQNQSGGRQLRDLAYTYPNLQQRLSEHGIALVLIADGQGLKEASDRTLGLLFEGVRYPINLTQAADGGLRDALIEVATAERPEAADQAALNRLIEDRLRLALSVEAEALPVGPNRARLALSAYADARRRAFLVLSPTGERLSWGNASWVEAARRLKVQFNPKAALDLFAEMLGCEVLSESALPTELCAEMVAPPVAPFGETLHITVSRQPLDEAQAREVGRRSSEMTPYSNLAIYLTPHPISDSQITQHRKAQSMLAANVIGISASALEQMATNREPLNRLMDAILTQSDLTKVSPFILSNPTTDRMFYGREAEAATVQRTLATNSVAILGSRRIGKTSLIRRLRENLRISNFQPFFADCQTVKTWHDFAELARKSWQVSLPQDFRPLHLSLLIEELQGRGEGPVVVILDEIDQLIEWDQNHSDDTVPEAFFRSCRSISQAGAAQFVFSGERRIANRLWDAQSPHWNFCRPVQLTQLGRTDAASLLIDPLRSMGVKLPDQASAAELAWERTSGHPQIVQYLGDRLVRLLNAREDRRDLAVSSNDIAEVTSTTEYAQHYLTTYWGQATKFEKAVSEIVAASEGTPVEVLGRLRELGIEADSEALLSALRMLQLYGIIADVDEKIALRATWFPDALAHFGSLSVQ</sequence>
<dbReference type="Gene3D" id="3.40.50.300">
    <property type="entry name" value="P-loop containing nucleotide triphosphate hydrolases"/>
    <property type="match status" value="1"/>
</dbReference>
<evidence type="ECO:0000259" key="1">
    <source>
        <dbReference type="Pfam" id="PF04556"/>
    </source>
</evidence>
<comment type="caution">
    <text evidence="3">The sequence shown here is derived from an EMBL/GenBank/DDBJ whole genome shotgun (WGS) entry which is preliminary data.</text>
</comment>
<dbReference type="InterPro" id="IPR027417">
    <property type="entry name" value="P-loop_NTPase"/>
</dbReference>
<protein>
    <recommendedName>
        <fullName evidence="5">AAA+ ATPase domain-containing protein</fullName>
    </recommendedName>
</protein>
<dbReference type="GO" id="GO:0009307">
    <property type="term" value="P:DNA restriction-modification system"/>
    <property type="evidence" value="ECO:0007669"/>
    <property type="project" value="InterPro"/>
</dbReference>
<name>A0A7W7K522_9SPHN</name>
<dbReference type="PANTHER" id="PTHR34301:SF8">
    <property type="entry name" value="ATPASE DOMAIN-CONTAINING PROTEIN"/>
    <property type="match status" value="1"/>
</dbReference>
<dbReference type="GO" id="GO:0003677">
    <property type="term" value="F:DNA binding"/>
    <property type="evidence" value="ECO:0007669"/>
    <property type="project" value="InterPro"/>
</dbReference>
<dbReference type="InterPro" id="IPR049945">
    <property type="entry name" value="AAA_22"/>
</dbReference>
<gene>
    <name evidence="3" type="ORF">HNP52_004281</name>
</gene>
<accession>A0A7W7K522</accession>
<evidence type="ECO:0000313" key="3">
    <source>
        <dbReference type="EMBL" id="MBB4841184.1"/>
    </source>
</evidence>
<dbReference type="GO" id="GO:0009036">
    <property type="term" value="F:type II site-specific deoxyribonuclease activity"/>
    <property type="evidence" value="ECO:0007669"/>
    <property type="project" value="InterPro"/>
</dbReference>
<dbReference type="AlphaFoldDB" id="A0A7W7K522"/>
<evidence type="ECO:0000313" key="4">
    <source>
        <dbReference type="Proteomes" id="UP000575241"/>
    </source>
</evidence>